<proteinExistence type="predicted"/>
<keyword evidence="2" id="KW-1185">Reference proteome</keyword>
<accession>A0A420XSQ0</accession>
<comment type="caution">
    <text evidence="1">The sequence shown here is derived from an EMBL/GenBank/DDBJ whole genome shotgun (WGS) entry which is preliminary data.</text>
</comment>
<sequence>MSTASGGSRHLTVRVERSAAEVYAYACDPAHLPEWAAGLATTLERHGDQWVVRMPDGEAVLEMGPPNELGVLDHWVTTPDGHRHYNPMRVLALDDGCEVVFSLRPTPGMTDAELERDAATVQADLERLRDRVQAPAG</sequence>
<reference evidence="1 2" key="1">
    <citation type="submission" date="2018-10" db="EMBL/GenBank/DDBJ databases">
        <title>Genomic Encyclopedia of Archaeal and Bacterial Type Strains, Phase II (KMG-II): from individual species to whole genera.</title>
        <authorList>
            <person name="Goeker M."/>
        </authorList>
    </citation>
    <scope>NUCLEOTIDE SEQUENCE [LARGE SCALE GENOMIC DNA]</scope>
    <source>
        <strain evidence="1 2">RP-AC37</strain>
    </source>
</reference>
<dbReference type="SUPFAM" id="SSF55961">
    <property type="entry name" value="Bet v1-like"/>
    <property type="match status" value="1"/>
</dbReference>
<dbReference type="EMBL" id="RBWV01000010">
    <property type="protein sequence ID" value="RKS77925.1"/>
    <property type="molecule type" value="Genomic_DNA"/>
</dbReference>
<evidence type="ECO:0000313" key="1">
    <source>
        <dbReference type="EMBL" id="RKS77925.1"/>
    </source>
</evidence>
<dbReference type="InParanoid" id="A0A420XSQ0"/>
<dbReference type="AlphaFoldDB" id="A0A420XSQ0"/>
<dbReference type="InterPro" id="IPR023393">
    <property type="entry name" value="START-like_dom_sf"/>
</dbReference>
<dbReference type="Proteomes" id="UP000281955">
    <property type="component" value="Unassembled WGS sequence"/>
</dbReference>
<organism evidence="1 2">
    <name type="scientific">Motilibacter peucedani</name>
    <dbReference type="NCBI Taxonomy" id="598650"/>
    <lineage>
        <taxon>Bacteria</taxon>
        <taxon>Bacillati</taxon>
        <taxon>Actinomycetota</taxon>
        <taxon>Actinomycetes</taxon>
        <taxon>Motilibacterales</taxon>
        <taxon>Motilibacteraceae</taxon>
        <taxon>Motilibacter</taxon>
    </lineage>
</organism>
<gene>
    <name evidence="1" type="ORF">CLV35_1628</name>
</gene>
<evidence type="ECO:0000313" key="2">
    <source>
        <dbReference type="Proteomes" id="UP000281955"/>
    </source>
</evidence>
<dbReference type="Gene3D" id="3.30.530.20">
    <property type="match status" value="1"/>
</dbReference>
<dbReference type="OrthoDB" id="880456at2"/>
<name>A0A420XSQ0_9ACTN</name>
<protein>
    <submittedName>
        <fullName evidence="1">Polyketide cyclase/dehydrase/lipid transport protein</fullName>
    </submittedName>
</protein>
<dbReference type="RefSeq" id="WP_121192903.1">
    <property type="nucleotide sequence ID" value="NZ_RBWV01000010.1"/>
</dbReference>